<evidence type="ECO:0000256" key="3">
    <source>
        <dbReference type="ARBA" id="ARBA00022490"/>
    </source>
</evidence>
<dbReference type="InterPro" id="IPR001020">
    <property type="entry name" value="PTS_HPr_His_P_site"/>
</dbReference>
<evidence type="ECO:0000313" key="6">
    <source>
        <dbReference type="EMBL" id="MCW8109448.1"/>
    </source>
</evidence>
<proteinExistence type="inferred from homology"/>
<evidence type="ECO:0000259" key="5">
    <source>
        <dbReference type="PROSITE" id="PS51350"/>
    </source>
</evidence>
<feature type="domain" description="HPr" evidence="5">
    <location>
        <begin position="4"/>
        <end position="91"/>
    </location>
</feature>
<dbReference type="InterPro" id="IPR002114">
    <property type="entry name" value="PTS_HPr_Ser_P_site"/>
</dbReference>
<dbReference type="InterPro" id="IPR035895">
    <property type="entry name" value="HPr-like_sf"/>
</dbReference>
<dbReference type="Proteomes" id="UP001142810">
    <property type="component" value="Unassembled WGS sequence"/>
</dbReference>
<accession>A0ABT3P9I9</accession>
<evidence type="ECO:0000256" key="2">
    <source>
        <dbReference type="ARBA" id="ARBA00010736"/>
    </source>
</evidence>
<comment type="similarity">
    <text evidence="2">Belongs to the HPr family.</text>
</comment>
<keyword evidence="4" id="KW-0598">Phosphotransferase system</keyword>
<evidence type="ECO:0000256" key="4">
    <source>
        <dbReference type="ARBA" id="ARBA00022683"/>
    </source>
</evidence>
<dbReference type="InterPro" id="IPR000032">
    <property type="entry name" value="HPr-like"/>
</dbReference>
<keyword evidence="7" id="KW-1185">Reference proteome</keyword>
<comment type="subcellular location">
    <subcellularLocation>
        <location evidence="1">Cytoplasm</location>
    </subcellularLocation>
</comment>
<comment type="caution">
    <text evidence="6">The sequence shown here is derived from an EMBL/GenBank/DDBJ whole genome shotgun (WGS) entry which is preliminary data.</text>
</comment>
<dbReference type="CDD" id="cd00367">
    <property type="entry name" value="PTS-HPr_like"/>
    <property type="match status" value="1"/>
</dbReference>
<evidence type="ECO:0000313" key="7">
    <source>
        <dbReference type="Proteomes" id="UP001142810"/>
    </source>
</evidence>
<dbReference type="PANTHER" id="PTHR33705">
    <property type="entry name" value="PHOSPHOCARRIER PROTEIN HPR"/>
    <property type="match status" value="1"/>
</dbReference>
<evidence type="ECO:0000256" key="1">
    <source>
        <dbReference type="ARBA" id="ARBA00004496"/>
    </source>
</evidence>
<keyword evidence="3" id="KW-0963">Cytoplasm</keyword>
<dbReference type="NCBIfam" id="TIGR01003">
    <property type="entry name" value="PTS_HPr_family"/>
    <property type="match status" value="1"/>
</dbReference>
<dbReference type="InterPro" id="IPR050399">
    <property type="entry name" value="HPr"/>
</dbReference>
<organism evidence="6 7">
    <name type="scientific">Alteromonas aquimaris</name>
    <dbReference type="NCBI Taxonomy" id="2998417"/>
    <lineage>
        <taxon>Bacteria</taxon>
        <taxon>Pseudomonadati</taxon>
        <taxon>Pseudomonadota</taxon>
        <taxon>Gammaproteobacteria</taxon>
        <taxon>Alteromonadales</taxon>
        <taxon>Alteromonadaceae</taxon>
        <taxon>Alteromonas/Salinimonas group</taxon>
        <taxon>Alteromonas</taxon>
    </lineage>
</organism>
<dbReference type="Gene3D" id="3.30.1340.10">
    <property type="entry name" value="HPr-like"/>
    <property type="match status" value="1"/>
</dbReference>
<dbReference type="Pfam" id="PF00381">
    <property type="entry name" value="PTS-HPr"/>
    <property type="match status" value="1"/>
</dbReference>
<gene>
    <name evidence="6" type="ORF">OPS25_13135</name>
</gene>
<dbReference type="EMBL" id="JAPFRD010000011">
    <property type="protein sequence ID" value="MCW8109448.1"/>
    <property type="molecule type" value="Genomic_DNA"/>
</dbReference>
<dbReference type="PROSITE" id="PS00369">
    <property type="entry name" value="PTS_HPR_HIS"/>
    <property type="match status" value="1"/>
</dbReference>
<name>A0ABT3P9I9_9ALTE</name>
<sequence>MNQRVEKTVTIENKLGLHARAATQLVQLANNFKATVTLQKSDKAANANSVLGLMMLESHKGEQVQVVGEGVDAQQAVDAIAALIAERFNEDE</sequence>
<dbReference type="PROSITE" id="PS51350">
    <property type="entry name" value="PTS_HPR_DOM"/>
    <property type="match status" value="1"/>
</dbReference>
<dbReference type="PRINTS" id="PR00107">
    <property type="entry name" value="PHOSPHOCPHPR"/>
</dbReference>
<dbReference type="RefSeq" id="WP_265618226.1">
    <property type="nucleotide sequence ID" value="NZ_JAPFRD010000011.1"/>
</dbReference>
<dbReference type="PROSITE" id="PS00589">
    <property type="entry name" value="PTS_HPR_SER"/>
    <property type="match status" value="1"/>
</dbReference>
<reference evidence="6" key="1">
    <citation type="submission" date="2022-11" db="EMBL/GenBank/DDBJ databases">
        <title>Alteromonas sp. nov., isolated from sea water of the Qingdao.</title>
        <authorList>
            <person name="Wang Q."/>
        </authorList>
    </citation>
    <scope>NUCLEOTIDE SEQUENCE</scope>
    <source>
        <strain evidence="6">ASW11-7</strain>
    </source>
</reference>
<dbReference type="SUPFAM" id="SSF55594">
    <property type="entry name" value="HPr-like"/>
    <property type="match status" value="1"/>
</dbReference>
<protein>
    <submittedName>
        <fullName evidence="6">HPr family phosphocarrier protein</fullName>
    </submittedName>
</protein>
<dbReference type="PANTHER" id="PTHR33705:SF2">
    <property type="entry name" value="PHOSPHOCARRIER PROTEIN NPR"/>
    <property type="match status" value="1"/>
</dbReference>